<organism evidence="1 2">
    <name type="scientific">Shewanella xiamenensis</name>
    <dbReference type="NCBI Taxonomy" id="332186"/>
    <lineage>
        <taxon>Bacteria</taxon>
        <taxon>Pseudomonadati</taxon>
        <taxon>Pseudomonadota</taxon>
        <taxon>Gammaproteobacteria</taxon>
        <taxon>Alteromonadales</taxon>
        <taxon>Shewanellaceae</taxon>
        <taxon>Shewanella</taxon>
    </lineage>
</organism>
<evidence type="ECO:0000313" key="1">
    <source>
        <dbReference type="EMBL" id="MDI5832609.1"/>
    </source>
</evidence>
<keyword evidence="2" id="KW-1185">Reference proteome</keyword>
<dbReference type="InterPro" id="IPR036770">
    <property type="entry name" value="Ankyrin_rpt-contain_sf"/>
</dbReference>
<dbReference type="RefSeq" id="WP_282679580.1">
    <property type="nucleotide sequence ID" value="NZ_CP106875.1"/>
</dbReference>
<dbReference type="SUPFAM" id="SSF48403">
    <property type="entry name" value="Ankyrin repeat"/>
    <property type="match status" value="1"/>
</dbReference>
<protein>
    <recommendedName>
        <fullName evidence="3">Ankyrin</fullName>
    </recommendedName>
</protein>
<name>A0ABT6UDQ6_9GAMM</name>
<gene>
    <name evidence="1" type="ORF">ODY93_13600</name>
</gene>
<evidence type="ECO:0008006" key="3">
    <source>
        <dbReference type="Google" id="ProtNLM"/>
    </source>
</evidence>
<dbReference type="Proteomes" id="UP001159075">
    <property type="component" value="Unassembled WGS sequence"/>
</dbReference>
<dbReference type="Gene3D" id="1.25.40.20">
    <property type="entry name" value="Ankyrin repeat-containing domain"/>
    <property type="match status" value="1"/>
</dbReference>
<dbReference type="EMBL" id="JAOTLW010000013">
    <property type="protein sequence ID" value="MDI5832609.1"/>
    <property type="molecule type" value="Genomic_DNA"/>
</dbReference>
<proteinExistence type="predicted"/>
<reference evidence="1 2" key="1">
    <citation type="submission" date="2022-09" db="EMBL/GenBank/DDBJ databases">
        <title>The outer-membrane cytochrome OmcA is essential for infection of Shewanella oneidensis by a zebrafish-associated bacteriophage.</title>
        <authorList>
            <person name="Grenfell A.W."/>
            <person name="Intile P."/>
            <person name="Mcfarlane J."/>
            <person name="Leung D."/>
            <person name="Abdalla K."/>
            <person name="Wold M."/>
            <person name="Kees E."/>
            <person name="Gralnick J."/>
        </authorList>
    </citation>
    <scope>NUCLEOTIDE SEQUENCE [LARGE SCALE GENOMIC DNA]</scope>
    <source>
        <strain evidence="1 2">NF-5</strain>
    </source>
</reference>
<evidence type="ECO:0000313" key="2">
    <source>
        <dbReference type="Proteomes" id="UP001159075"/>
    </source>
</evidence>
<comment type="caution">
    <text evidence="1">The sequence shown here is derived from an EMBL/GenBank/DDBJ whole genome shotgun (WGS) entry which is preliminary data.</text>
</comment>
<accession>A0ABT6UDQ6</accession>
<sequence>MAENGSAIEFCHELSCCPQFASDLSLMKIAIASGNEQNAILLLSHWDDTINNHRAKSDLYIQSVVSRLDLLVEAFNSNFSIGHDLQLRAFRVALSNNDTQMVRRLLERSNLANYNPRLLPVEGLGETCPEMITYLTTMGVDLNYGNGQPLLGAVLARKPSAIRQLVESGADIYVADNAAFRHAALGATDECLKLLLELANYVDKNGACFNTNMWATSTACHDEILAYQLTNSINQLESKTSSMRINLGEFLNIPSPKPK</sequence>